<dbReference type="InParanoid" id="W2S5X1"/>
<dbReference type="GeneID" id="19978296"/>
<name>W2S5X1_CYPE1</name>
<sequence>MLSILMRPLKSQLAVPHSAHIDLCHFPIIRMVQLEGVDNWLDIMTPITQHFNWSQGVRHAVQEVAYVGRSTPMTQLTSQFTSFCDNLQNWTLHESVVRDYIGVQGGTHQSTDDPSSKILSDVG</sequence>
<dbReference type="Pfam" id="PF11905">
    <property type="entry name" value="DUF3425"/>
    <property type="match status" value="1"/>
</dbReference>
<dbReference type="InterPro" id="IPR021833">
    <property type="entry name" value="DUF3425"/>
</dbReference>
<evidence type="ECO:0000313" key="1">
    <source>
        <dbReference type="EMBL" id="ETN44092.1"/>
    </source>
</evidence>
<dbReference type="EMBL" id="KB822716">
    <property type="protein sequence ID" value="ETN44092.1"/>
    <property type="molecule type" value="Genomic_DNA"/>
</dbReference>
<keyword evidence="2" id="KW-1185">Reference proteome</keyword>
<accession>W2S5X1</accession>
<dbReference type="RefSeq" id="XP_008713848.1">
    <property type="nucleotide sequence ID" value="XM_008715626.1"/>
</dbReference>
<organism evidence="1 2">
    <name type="scientific">Cyphellophora europaea (strain CBS 101466)</name>
    <name type="common">Phialophora europaea</name>
    <dbReference type="NCBI Taxonomy" id="1220924"/>
    <lineage>
        <taxon>Eukaryota</taxon>
        <taxon>Fungi</taxon>
        <taxon>Dikarya</taxon>
        <taxon>Ascomycota</taxon>
        <taxon>Pezizomycotina</taxon>
        <taxon>Eurotiomycetes</taxon>
        <taxon>Chaetothyriomycetidae</taxon>
        <taxon>Chaetothyriales</taxon>
        <taxon>Cyphellophoraceae</taxon>
        <taxon>Cyphellophora</taxon>
    </lineage>
</organism>
<dbReference type="OrthoDB" id="2985014at2759"/>
<gene>
    <name evidence="1" type="ORF">HMPREF1541_10957</name>
</gene>
<evidence type="ECO:0000313" key="2">
    <source>
        <dbReference type="Proteomes" id="UP000030752"/>
    </source>
</evidence>
<dbReference type="VEuPathDB" id="FungiDB:HMPREF1541_10957"/>
<feature type="non-terminal residue" evidence="1">
    <location>
        <position position="123"/>
    </location>
</feature>
<reference evidence="1 2" key="1">
    <citation type="submission" date="2013-03" db="EMBL/GenBank/DDBJ databases">
        <title>The Genome Sequence of Phialophora europaea CBS 101466.</title>
        <authorList>
            <consortium name="The Broad Institute Genomics Platform"/>
            <person name="Cuomo C."/>
            <person name="de Hoog S."/>
            <person name="Gorbushina A."/>
            <person name="Walker B."/>
            <person name="Young S.K."/>
            <person name="Zeng Q."/>
            <person name="Gargeya S."/>
            <person name="Fitzgerald M."/>
            <person name="Haas B."/>
            <person name="Abouelleil A."/>
            <person name="Allen A.W."/>
            <person name="Alvarado L."/>
            <person name="Arachchi H.M."/>
            <person name="Berlin A.M."/>
            <person name="Chapman S.B."/>
            <person name="Gainer-Dewar J."/>
            <person name="Goldberg J."/>
            <person name="Griggs A."/>
            <person name="Gujja S."/>
            <person name="Hansen M."/>
            <person name="Howarth C."/>
            <person name="Imamovic A."/>
            <person name="Ireland A."/>
            <person name="Larimer J."/>
            <person name="McCowan C."/>
            <person name="Murphy C."/>
            <person name="Pearson M."/>
            <person name="Poon T.W."/>
            <person name="Priest M."/>
            <person name="Roberts A."/>
            <person name="Saif S."/>
            <person name="Shea T."/>
            <person name="Sisk P."/>
            <person name="Sykes S."/>
            <person name="Wortman J."/>
            <person name="Nusbaum C."/>
            <person name="Birren B."/>
        </authorList>
    </citation>
    <scope>NUCLEOTIDE SEQUENCE [LARGE SCALE GENOMIC DNA]</scope>
    <source>
        <strain evidence="1 2">CBS 101466</strain>
    </source>
</reference>
<protein>
    <submittedName>
        <fullName evidence="1">Uncharacterized protein</fullName>
    </submittedName>
</protein>
<dbReference type="AlphaFoldDB" id="W2S5X1"/>
<dbReference type="HOGENOM" id="CLU_2020672_0_0_1"/>
<dbReference type="Proteomes" id="UP000030752">
    <property type="component" value="Unassembled WGS sequence"/>
</dbReference>
<proteinExistence type="predicted"/>